<evidence type="ECO:0000313" key="2">
    <source>
        <dbReference type="Proteomes" id="UP000053660"/>
    </source>
</evidence>
<protein>
    <recommendedName>
        <fullName evidence="3">PDZ domain-containing protein</fullName>
    </recommendedName>
</protein>
<keyword evidence="2" id="KW-1185">Reference proteome</keyword>
<evidence type="ECO:0008006" key="3">
    <source>
        <dbReference type="Google" id="ProtNLM"/>
    </source>
</evidence>
<dbReference type="OrthoDB" id="5847145at2759"/>
<reference evidence="1 2" key="1">
    <citation type="submission" date="2014-03" db="EMBL/GenBank/DDBJ databases">
        <title>Draft genome of the hookworm Oesophagostomum dentatum.</title>
        <authorList>
            <person name="Mitreva M."/>
        </authorList>
    </citation>
    <scope>NUCLEOTIDE SEQUENCE [LARGE SCALE GENOMIC DNA]</scope>
    <source>
        <strain evidence="1 2">OD-Hann</strain>
    </source>
</reference>
<dbReference type="Proteomes" id="UP000053660">
    <property type="component" value="Unassembled WGS sequence"/>
</dbReference>
<proteinExistence type="predicted"/>
<organism evidence="1 2">
    <name type="scientific">Oesophagostomum dentatum</name>
    <name type="common">Nodular worm</name>
    <dbReference type="NCBI Taxonomy" id="61180"/>
    <lineage>
        <taxon>Eukaryota</taxon>
        <taxon>Metazoa</taxon>
        <taxon>Ecdysozoa</taxon>
        <taxon>Nematoda</taxon>
        <taxon>Chromadorea</taxon>
        <taxon>Rhabditida</taxon>
        <taxon>Rhabditina</taxon>
        <taxon>Rhabditomorpha</taxon>
        <taxon>Strongyloidea</taxon>
        <taxon>Strongylidae</taxon>
        <taxon>Oesophagostomum</taxon>
    </lineage>
</organism>
<dbReference type="EMBL" id="KN573436">
    <property type="protein sequence ID" value="KHJ83441.1"/>
    <property type="molecule type" value="Genomic_DNA"/>
</dbReference>
<dbReference type="AlphaFoldDB" id="A0A0B1SHR8"/>
<name>A0A0B1SHR8_OESDE</name>
<evidence type="ECO:0000313" key="1">
    <source>
        <dbReference type="EMBL" id="KHJ83441.1"/>
    </source>
</evidence>
<accession>A0A0B1SHR8</accession>
<gene>
    <name evidence="1" type="ORF">OESDEN_16862</name>
</gene>
<sequence length="173" mass="19615">MPTEKSGDQLSSLDQKLVEKKVFCALRGKTVSKNCYVVVPLVIELDKGQHLGLIIKKDTVISVKWNSPCLGIVMSGDILYSINKEVFSDDVNKNKEILAKINQNGGKFTVNVIRFKRRPTIKPLIPKGYTPVEGFEYEWTMLYLMRGMSLGLDVRLIDNKVWNRFMCLTSDAV</sequence>